<evidence type="ECO:0000313" key="12">
    <source>
        <dbReference type="EMBL" id="KZV28764.1"/>
    </source>
</evidence>
<keyword evidence="13" id="KW-1185">Reference proteome</keyword>
<accession>A0A2Z7BAD8</accession>
<feature type="domain" description="SBP-type" evidence="11">
    <location>
        <begin position="20"/>
        <end position="97"/>
    </location>
</feature>
<dbReference type="InterPro" id="IPR044817">
    <property type="entry name" value="SBP-like"/>
</dbReference>
<dbReference type="InterPro" id="IPR004333">
    <property type="entry name" value="SBP_dom"/>
</dbReference>
<sequence length="287" mass="32342">MEPSALFSGQWKRAKAERNIGSCLVDGCNADLRLCGNYHRRHKVCEIHSKTPKVIIGGRDQRFCQQCSRFHSLVEFDEVKRSCRKRLDWHNRRRRKPQPTSVFSRNSGFMSSSQQATRFYSFSSPQILASGVIVEPDNRTVADKNQLPSYKPVNQLQFIQGSDPAAVVHETSVYQPFVNPKSVSGRSKIFSDQARSLLSSAHTLTQEFGLSQAFQTEPIPPQTQSVDQNWLYNNDLGPFSLVEDVKPVVSAAIYHGGNVSDAINFLEMNRRGSSTNGANQTLTFLWE</sequence>
<evidence type="ECO:0000256" key="1">
    <source>
        <dbReference type="ARBA" id="ARBA00004123"/>
    </source>
</evidence>
<dbReference type="PROSITE" id="PS51141">
    <property type="entry name" value="ZF_SBP"/>
    <property type="match status" value="1"/>
</dbReference>
<dbReference type="InterPro" id="IPR036893">
    <property type="entry name" value="SBP_sf"/>
</dbReference>
<keyword evidence="8" id="KW-0539">Nucleus</keyword>
<dbReference type="Gene3D" id="4.10.1100.10">
    <property type="entry name" value="Transcription factor, SBP-box domain"/>
    <property type="match status" value="1"/>
</dbReference>
<gene>
    <name evidence="12" type="ORF">F511_30056</name>
</gene>
<keyword evidence="4" id="KW-0862">Zinc</keyword>
<dbReference type="SUPFAM" id="SSF103612">
    <property type="entry name" value="SBT domain"/>
    <property type="match status" value="1"/>
</dbReference>
<reference evidence="12 13" key="1">
    <citation type="journal article" date="2015" name="Proc. Natl. Acad. Sci. U.S.A.">
        <title>The resurrection genome of Boea hygrometrica: A blueprint for survival of dehydration.</title>
        <authorList>
            <person name="Xiao L."/>
            <person name="Yang G."/>
            <person name="Zhang L."/>
            <person name="Yang X."/>
            <person name="Zhao S."/>
            <person name="Ji Z."/>
            <person name="Zhou Q."/>
            <person name="Hu M."/>
            <person name="Wang Y."/>
            <person name="Chen M."/>
            <person name="Xu Y."/>
            <person name="Jin H."/>
            <person name="Xiao X."/>
            <person name="Hu G."/>
            <person name="Bao F."/>
            <person name="Hu Y."/>
            <person name="Wan P."/>
            <person name="Li L."/>
            <person name="Deng X."/>
            <person name="Kuang T."/>
            <person name="Xiang C."/>
            <person name="Zhu J.K."/>
            <person name="Oliver M.J."/>
            <person name="He Y."/>
        </authorList>
    </citation>
    <scope>NUCLEOTIDE SEQUENCE [LARGE SCALE GENOMIC DNA]</scope>
    <source>
        <strain evidence="13">cv. XS01</strain>
    </source>
</reference>
<dbReference type="GO" id="GO:0003677">
    <property type="term" value="F:DNA binding"/>
    <property type="evidence" value="ECO:0007669"/>
    <property type="project" value="UniProtKB-KW"/>
</dbReference>
<name>A0A2Z7BAD8_9LAMI</name>
<dbReference type="PANTHER" id="PTHR31251">
    <property type="entry name" value="SQUAMOSA PROMOTER-BINDING-LIKE PROTEIN 4"/>
    <property type="match status" value="1"/>
</dbReference>
<comment type="subcellular location">
    <subcellularLocation>
        <location evidence="1">Nucleus</location>
    </subcellularLocation>
</comment>
<evidence type="ECO:0000256" key="8">
    <source>
        <dbReference type="ARBA" id="ARBA00023242"/>
    </source>
</evidence>
<protein>
    <submittedName>
        <fullName evidence="12">Squamosa promoter-binding-like protein 16-like</fullName>
    </submittedName>
</protein>
<evidence type="ECO:0000256" key="10">
    <source>
        <dbReference type="PROSITE-ProRule" id="PRU00470"/>
    </source>
</evidence>
<keyword evidence="2" id="KW-0479">Metal-binding</keyword>
<evidence type="ECO:0000256" key="5">
    <source>
        <dbReference type="ARBA" id="ARBA00023015"/>
    </source>
</evidence>
<keyword evidence="5" id="KW-0805">Transcription regulation</keyword>
<evidence type="ECO:0000256" key="9">
    <source>
        <dbReference type="ARBA" id="ARBA00056472"/>
    </source>
</evidence>
<keyword evidence="3 10" id="KW-0863">Zinc-finger</keyword>
<dbReference type="OrthoDB" id="514967at2759"/>
<dbReference type="EMBL" id="KV010007">
    <property type="protein sequence ID" value="KZV28764.1"/>
    <property type="molecule type" value="Genomic_DNA"/>
</dbReference>
<dbReference type="PANTHER" id="PTHR31251:SF208">
    <property type="entry name" value="SQUAMOSA PROMOTER-BINDING-LIKE PROTEIN 18"/>
    <property type="match status" value="1"/>
</dbReference>
<organism evidence="12 13">
    <name type="scientific">Dorcoceras hygrometricum</name>
    <dbReference type="NCBI Taxonomy" id="472368"/>
    <lineage>
        <taxon>Eukaryota</taxon>
        <taxon>Viridiplantae</taxon>
        <taxon>Streptophyta</taxon>
        <taxon>Embryophyta</taxon>
        <taxon>Tracheophyta</taxon>
        <taxon>Spermatophyta</taxon>
        <taxon>Magnoliopsida</taxon>
        <taxon>eudicotyledons</taxon>
        <taxon>Gunneridae</taxon>
        <taxon>Pentapetalae</taxon>
        <taxon>asterids</taxon>
        <taxon>lamiids</taxon>
        <taxon>Lamiales</taxon>
        <taxon>Gesneriaceae</taxon>
        <taxon>Didymocarpoideae</taxon>
        <taxon>Trichosporeae</taxon>
        <taxon>Loxocarpinae</taxon>
        <taxon>Dorcoceras</taxon>
    </lineage>
</organism>
<dbReference type="FunFam" id="4.10.1100.10:FF:000001">
    <property type="entry name" value="Squamosa promoter-binding-like protein 14"/>
    <property type="match status" value="1"/>
</dbReference>
<dbReference type="GO" id="GO:0005634">
    <property type="term" value="C:nucleus"/>
    <property type="evidence" value="ECO:0007669"/>
    <property type="project" value="UniProtKB-SubCell"/>
</dbReference>
<dbReference type="GO" id="GO:0008270">
    <property type="term" value="F:zinc ion binding"/>
    <property type="evidence" value="ECO:0007669"/>
    <property type="project" value="UniProtKB-KW"/>
</dbReference>
<evidence type="ECO:0000259" key="11">
    <source>
        <dbReference type="PROSITE" id="PS51141"/>
    </source>
</evidence>
<evidence type="ECO:0000313" key="13">
    <source>
        <dbReference type="Proteomes" id="UP000250235"/>
    </source>
</evidence>
<dbReference type="AlphaFoldDB" id="A0A2Z7BAD8"/>
<dbReference type="Proteomes" id="UP000250235">
    <property type="component" value="Unassembled WGS sequence"/>
</dbReference>
<evidence type="ECO:0000256" key="3">
    <source>
        <dbReference type="ARBA" id="ARBA00022771"/>
    </source>
</evidence>
<evidence type="ECO:0000256" key="2">
    <source>
        <dbReference type="ARBA" id="ARBA00022723"/>
    </source>
</evidence>
<evidence type="ECO:0000256" key="4">
    <source>
        <dbReference type="ARBA" id="ARBA00022833"/>
    </source>
</evidence>
<dbReference type="Pfam" id="PF03110">
    <property type="entry name" value="SBP"/>
    <property type="match status" value="1"/>
</dbReference>
<proteinExistence type="predicted"/>
<keyword evidence="6" id="KW-0238">DNA-binding</keyword>
<evidence type="ECO:0000256" key="6">
    <source>
        <dbReference type="ARBA" id="ARBA00023125"/>
    </source>
</evidence>
<evidence type="ECO:0000256" key="7">
    <source>
        <dbReference type="ARBA" id="ARBA00023163"/>
    </source>
</evidence>
<comment type="function">
    <text evidence="9">Probable transcriptional factor. Binds to the promoter of the SQUAMOSA gene.</text>
</comment>
<keyword evidence="7" id="KW-0804">Transcription</keyword>